<reference evidence="1 2" key="1">
    <citation type="journal article" date="2018" name="Science">
        <title>The opium poppy genome and morphinan production.</title>
        <authorList>
            <person name="Guo L."/>
            <person name="Winzer T."/>
            <person name="Yang X."/>
            <person name="Li Y."/>
            <person name="Ning Z."/>
            <person name="He Z."/>
            <person name="Teodor R."/>
            <person name="Lu Y."/>
            <person name="Bowser T.A."/>
            <person name="Graham I.A."/>
            <person name="Ye K."/>
        </authorList>
    </citation>
    <scope>NUCLEOTIDE SEQUENCE [LARGE SCALE GENOMIC DNA]</scope>
    <source>
        <strain evidence="2">cv. HN1</strain>
        <tissue evidence="1">Leaves</tissue>
    </source>
</reference>
<name>A0A4Y7J6S0_PAPSO</name>
<keyword evidence="2" id="KW-1185">Reference proteome</keyword>
<protein>
    <submittedName>
        <fullName evidence="1">Uncharacterized protein</fullName>
    </submittedName>
</protein>
<accession>A0A4Y7J6S0</accession>
<proteinExistence type="predicted"/>
<dbReference type="Proteomes" id="UP000316621">
    <property type="component" value="Chromosome 3"/>
</dbReference>
<organism evidence="1 2">
    <name type="scientific">Papaver somniferum</name>
    <name type="common">Opium poppy</name>
    <dbReference type="NCBI Taxonomy" id="3469"/>
    <lineage>
        <taxon>Eukaryota</taxon>
        <taxon>Viridiplantae</taxon>
        <taxon>Streptophyta</taxon>
        <taxon>Embryophyta</taxon>
        <taxon>Tracheophyta</taxon>
        <taxon>Spermatophyta</taxon>
        <taxon>Magnoliopsida</taxon>
        <taxon>Ranunculales</taxon>
        <taxon>Papaveraceae</taxon>
        <taxon>Papaveroideae</taxon>
        <taxon>Papaver</taxon>
    </lineage>
</organism>
<dbReference type="EMBL" id="CM010717">
    <property type="protein sequence ID" value="RZC56833.1"/>
    <property type="molecule type" value="Genomic_DNA"/>
</dbReference>
<evidence type="ECO:0000313" key="2">
    <source>
        <dbReference type="Proteomes" id="UP000316621"/>
    </source>
</evidence>
<evidence type="ECO:0000313" key="1">
    <source>
        <dbReference type="EMBL" id="RZC56833.1"/>
    </source>
</evidence>
<sequence>MVNNKMESCTPKYYNGSLHSRNKELLGDLSAYSIIIDDG</sequence>
<gene>
    <name evidence="1" type="ORF">C5167_015691</name>
</gene>
<dbReference type="Gramene" id="RZC56833">
    <property type="protein sequence ID" value="RZC56833"/>
    <property type="gene ID" value="C5167_015691"/>
</dbReference>
<dbReference type="AlphaFoldDB" id="A0A4Y7J6S0"/>